<organism evidence="1 2">
    <name type="scientific">Pseudoalteromonas fenneropenaei</name>
    <dbReference type="NCBI Taxonomy" id="1737459"/>
    <lineage>
        <taxon>Bacteria</taxon>
        <taxon>Pseudomonadati</taxon>
        <taxon>Pseudomonadota</taxon>
        <taxon>Gammaproteobacteria</taxon>
        <taxon>Alteromonadales</taxon>
        <taxon>Pseudoalteromonadaceae</taxon>
        <taxon>Pseudoalteromonas</taxon>
    </lineage>
</organism>
<dbReference type="Proteomes" id="UP001595453">
    <property type="component" value="Unassembled WGS sequence"/>
</dbReference>
<evidence type="ECO:0000313" key="2">
    <source>
        <dbReference type="Proteomes" id="UP001595453"/>
    </source>
</evidence>
<name>A0ABV7CKT1_9GAMM</name>
<sequence>MSRTKLILFIFLIICFSLSASLSISPQSVQYIYAPENGSDVKYYVSISQKVDVGDWLIGYKDSYGNLKNISSSVVGTTLSRTKEDGDLIKEGELLLTIGEAKVKGVLIMKDREIKFKFHDPAWVCINREAVEVKFISETNSGYIFEYLSDFLSQNDANKLKIVSDPKGCDI</sequence>
<comment type="caution">
    <text evidence="1">The sequence shown here is derived from an EMBL/GenBank/DDBJ whole genome shotgun (WGS) entry which is preliminary data.</text>
</comment>
<keyword evidence="2" id="KW-1185">Reference proteome</keyword>
<accession>A0ABV7CKT1</accession>
<dbReference type="RefSeq" id="WP_377124549.1">
    <property type="nucleotide sequence ID" value="NZ_JBHRSD010000018.1"/>
</dbReference>
<protein>
    <submittedName>
        <fullName evidence="1">Uncharacterized protein</fullName>
    </submittedName>
</protein>
<dbReference type="EMBL" id="JBHRSD010000018">
    <property type="protein sequence ID" value="MFC3033252.1"/>
    <property type="molecule type" value="Genomic_DNA"/>
</dbReference>
<reference evidence="2" key="1">
    <citation type="journal article" date="2019" name="Int. J. Syst. Evol. Microbiol.">
        <title>The Global Catalogue of Microorganisms (GCM) 10K type strain sequencing project: providing services to taxonomists for standard genome sequencing and annotation.</title>
        <authorList>
            <consortium name="The Broad Institute Genomics Platform"/>
            <consortium name="The Broad Institute Genome Sequencing Center for Infectious Disease"/>
            <person name="Wu L."/>
            <person name="Ma J."/>
        </authorList>
    </citation>
    <scope>NUCLEOTIDE SEQUENCE [LARGE SCALE GENOMIC DNA]</scope>
    <source>
        <strain evidence="2">KCTC 42730</strain>
    </source>
</reference>
<gene>
    <name evidence="1" type="ORF">ACFOEE_12045</name>
</gene>
<evidence type="ECO:0000313" key="1">
    <source>
        <dbReference type="EMBL" id="MFC3033252.1"/>
    </source>
</evidence>
<proteinExistence type="predicted"/>